<dbReference type="PANTHER" id="PTHR33361:SF15">
    <property type="entry name" value="DUF885 FAMILY LIPOPROTEIN"/>
    <property type="match status" value="1"/>
</dbReference>
<comment type="caution">
    <text evidence="2">The sequence shown here is derived from an EMBL/GenBank/DDBJ whole genome shotgun (WGS) entry which is preliminary data.</text>
</comment>
<accession>A0A923HHP0</accession>
<dbReference type="RefSeq" id="WP_186911784.1">
    <property type="nucleotide sequence ID" value="NZ_JACOFV010000005.1"/>
</dbReference>
<gene>
    <name evidence="2" type="ORF">H8K32_07080</name>
</gene>
<evidence type="ECO:0000256" key="1">
    <source>
        <dbReference type="SAM" id="SignalP"/>
    </source>
</evidence>
<dbReference type="EMBL" id="JACOFV010000005">
    <property type="protein sequence ID" value="MBC3861857.1"/>
    <property type="molecule type" value="Genomic_DNA"/>
</dbReference>
<protein>
    <submittedName>
        <fullName evidence="2">DUF885 domain-containing protein</fullName>
    </submittedName>
</protein>
<proteinExistence type="predicted"/>
<reference evidence="2" key="1">
    <citation type="submission" date="2020-08" db="EMBL/GenBank/DDBJ databases">
        <title>Novel species isolated from subtropical streams in China.</title>
        <authorList>
            <person name="Lu H."/>
        </authorList>
    </citation>
    <scope>NUCLEOTIDE SEQUENCE</scope>
    <source>
        <strain evidence="2">KACC 12607</strain>
    </source>
</reference>
<evidence type="ECO:0000313" key="2">
    <source>
        <dbReference type="EMBL" id="MBC3861857.1"/>
    </source>
</evidence>
<organism evidence="2 3">
    <name type="scientific">Undibacterium jejuense</name>
    <dbReference type="NCBI Taxonomy" id="1344949"/>
    <lineage>
        <taxon>Bacteria</taxon>
        <taxon>Pseudomonadati</taxon>
        <taxon>Pseudomonadota</taxon>
        <taxon>Betaproteobacteria</taxon>
        <taxon>Burkholderiales</taxon>
        <taxon>Oxalobacteraceae</taxon>
        <taxon>Undibacterium</taxon>
    </lineage>
</organism>
<dbReference type="AlphaFoldDB" id="A0A923HHP0"/>
<dbReference type="Proteomes" id="UP000634011">
    <property type="component" value="Unassembled WGS sequence"/>
</dbReference>
<feature type="signal peptide" evidence="1">
    <location>
        <begin position="1"/>
        <end position="25"/>
    </location>
</feature>
<sequence length="601" mass="67782">MQKHFHRAAIAALISSSLITSVSFAQSTAKPDASVLTSASTTKEAKAFVAIKQEFLNALWKQDPDMAMAAGKYTDAARLVIPDQAGRDQYLAFADLWLSRLDKVDVKSLPVNEQTDLVLMRNYLEGTRWYLTQFREFEWNPTQHNIAGGFDAILNTDFAPKSKRVKIAIQRLQAVPAYYAAAKATIHAPTMEHTQLAIRQSAGAISLLSELEKAAAKEKLTAHEKQALSSGLKNARDAVNDYVAFLTDTAKNLTPETARSFRIGKDLYEGKFKADIRSSLTAEQTYQRALAAKDEAHRNMEKLADQLWTKTMGDQPKPEDRAKKIAMVIAKLSEQHIKGEDLFPAIRQQLPVLEKWIKDHDLLALDSKKPLIVRETPEYERGVTIASIEAPGIFRPHDNTYFNVTPFDGQSGEKIESTLREYNHWVLQILCIHEAIPGHYTQLQHANQSPSVIKTLFGNGAMIEGWAVYSERMMLESGYGENSPEMWLMYYKWNLRTVCNTILDYSVHVLGMSEAEAKDLLINQAFQTQAEADGKWQRVQYSSVQLASYFSGFSEILDLREQLKRQQGEKFKLKQFHEQFLSYGSAPVGMIKNMMLSGEAK</sequence>
<dbReference type="Pfam" id="PF05960">
    <property type="entry name" value="DUF885"/>
    <property type="match status" value="1"/>
</dbReference>
<keyword evidence="3" id="KW-1185">Reference proteome</keyword>
<dbReference type="PANTHER" id="PTHR33361">
    <property type="entry name" value="GLR0591 PROTEIN"/>
    <property type="match status" value="1"/>
</dbReference>
<keyword evidence="1" id="KW-0732">Signal</keyword>
<dbReference type="InterPro" id="IPR010281">
    <property type="entry name" value="DUF885"/>
</dbReference>
<evidence type="ECO:0000313" key="3">
    <source>
        <dbReference type="Proteomes" id="UP000634011"/>
    </source>
</evidence>
<feature type="chain" id="PRO_5036886480" evidence="1">
    <location>
        <begin position="26"/>
        <end position="601"/>
    </location>
</feature>
<name>A0A923HHP0_9BURK</name>